<evidence type="ECO:0000313" key="1">
    <source>
        <dbReference type="EMBL" id="OMJ68801.1"/>
    </source>
</evidence>
<protein>
    <submittedName>
        <fullName evidence="1">Uncharacterized protein</fullName>
    </submittedName>
</protein>
<dbReference type="AlphaFoldDB" id="A0A1R2AW96"/>
<comment type="caution">
    <text evidence="1">The sequence shown here is derived from an EMBL/GenBank/DDBJ whole genome shotgun (WGS) entry which is preliminary data.</text>
</comment>
<reference evidence="1 2" key="1">
    <citation type="submission" date="2016-11" db="EMBL/GenBank/DDBJ databases">
        <title>The macronuclear genome of Stentor coeruleus: a giant cell with tiny introns.</title>
        <authorList>
            <person name="Slabodnick M."/>
            <person name="Ruby J.G."/>
            <person name="Reiff S.B."/>
            <person name="Swart E.C."/>
            <person name="Gosai S."/>
            <person name="Prabakaran S."/>
            <person name="Witkowska E."/>
            <person name="Larue G.E."/>
            <person name="Fisher S."/>
            <person name="Freeman R.M."/>
            <person name="Gunawardena J."/>
            <person name="Chu W."/>
            <person name="Stover N.A."/>
            <person name="Gregory B.D."/>
            <person name="Nowacki M."/>
            <person name="Derisi J."/>
            <person name="Roy S.W."/>
            <person name="Marshall W.F."/>
            <person name="Sood P."/>
        </authorList>
    </citation>
    <scope>NUCLEOTIDE SEQUENCE [LARGE SCALE GENOMIC DNA]</scope>
    <source>
        <strain evidence="1">WM001</strain>
    </source>
</reference>
<organism evidence="1 2">
    <name type="scientific">Stentor coeruleus</name>
    <dbReference type="NCBI Taxonomy" id="5963"/>
    <lineage>
        <taxon>Eukaryota</taxon>
        <taxon>Sar</taxon>
        <taxon>Alveolata</taxon>
        <taxon>Ciliophora</taxon>
        <taxon>Postciliodesmatophora</taxon>
        <taxon>Heterotrichea</taxon>
        <taxon>Heterotrichida</taxon>
        <taxon>Stentoridae</taxon>
        <taxon>Stentor</taxon>
    </lineage>
</organism>
<evidence type="ECO:0000313" key="2">
    <source>
        <dbReference type="Proteomes" id="UP000187209"/>
    </source>
</evidence>
<accession>A0A1R2AW96</accession>
<keyword evidence="2" id="KW-1185">Reference proteome</keyword>
<sequence length="189" mass="21780">MKLTVKHIELHLGKHENFIVHKAKKVNKKHRNSAMSSTCTSALIGNQDRTLKLIIKSLKPHSANERSPLSYKKPIIVKKDIIIQPSPNESTNIGNDHIKLRNLYENGYHKDLNIKEVAMTKDKEVNQERYRKKIVVESVFRDAPLKIFTKNRPCSAKTRSEPEVRKKVHLRIASFYQGFDRSSTSQSPN</sequence>
<dbReference type="Proteomes" id="UP000187209">
    <property type="component" value="Unassembled WGS sequence"/>
</dbReference>
<gene>
    <name evidence="1" type="ORF">SteCoe_33642</name>
</gene>
<name>A0A1R2AW96_9CILI</name>
<dbReference type="EMBL" id="MPUH01001279">
    <property type="protein sequence ID" value="OMJ68801.1"/>
    <property type="molecule type" value="Genomic_DNA"/>
</dbReference>
<proteinExistence type="predicted"/>